<dbReference type="EMBL" id="CP051461">
    <property type="protein sequence ID" value="QJC57593.1"/>
    <property type="molecule type" value="Genomic_DNA"/>
</dbReference>
<name>A0A6H2HCS0_9BURK</name>
<evidence type="ECO:0000313" key="1">
    <source>
        <dbReference type="EMBL" id="QJC57593.1"/>
    </source>
</evidence>
<dbReference type="KEGG" id="pvac:HC248_02923"/>
<sequence>MKSEGRVAGAAAEYADDKGLYLQRESQGL</sequence>
<reference evidence="1 2" key="1">
    <citation type="submission" date="2020-04" db="EMBL/GenBank/DDBJ databases">
        <title>Complete genome of a Psychrophilic, Marine, Gas Vacuolate Bacterium Polaromonas vacuolata KCTC 22033T.</title>
        <authorList>
            <person name="Hwang K."/>
            <person name="Kim K.M."/>
        </authorList>
    </citation>
    <scope>NUCLEOTIDE SEQUENCE [LARGE SCALE GENOMIC DNA]</scope>
    <source>
        <strain evidence="1 2">KCTC 22033</strain>
    </source>
</reference>
<protein>
    <submittedName>
        <fullName evidence="1">Uncharacterized protein</fullName>
    </submittedName>
</protein>
<dbReference type="AlphaFoldDB" id="A0A6H2HCS0"/>
<evidence type="ECO:0000313" key="2">
    <source>
        <dbReference type="Proteomes" id="UP000502041"/>
    </source>
</evidence>
<accession>A0A6H2HCS0</accession>
<dbReference type="Proteomes" id="UP000502041">
    <property type="component" value="Chromosome"/>
</dbReference>
<organism evidence="1 2">
    <name type="scientific">Polaromonas vacuolata</name>
    <dbReference type="NCBI Taxonomy" id="37448"/>
    <lineage>
        <taxon>Bacteria</taxon>
        <taxon>Pseudomonadati</taxon>
        <taxon>Pseudomonadota</taxon>
        <taxon>Betaproteobacteria</taxon>
        <taxon>Burkholderiales</taxon>
        <taxon>Comamonadaceae</taxon>
        <taxon>Polaromonas</taxon>
    </lineage>
</organism>
<keyword evidence="2" id="KW-1185">Reference proteome</keyword>
<gene>
    <name evidence="1" type="ORF">HC248_02923</name>
</gene>
<proteinExistence type="predicted"/>